<name>A0ABP5JHY1_9ACTN</name>
<accession>A0ABP5JHY1</accession>
<dbReference type="RefSeq" id="WP_344302056.1">
    <property type="nucleotide sequence ID" value="NZ_BAAAQQ010000002.1"/>
</dbReference>
<dbReference type="EMBL" id="BAAAQQ010000002">
    <property type="protein sequence ID" value="GAA2115652.1"/>
    <property type="molecule type" value="Genomic_DNA"/>
</dbReference>
<comment type="caution">
    <text evidence="1">The sequence shown here is derived from an EMBL/GenBank/DDBJ whole genome shotgun (WGS) entry which is preliminary data.</text>
</comment>
<dbReference type="Proteomes" id="UP001500575">
    <property type="component" value="Unassembled WGS sequence"/>
</dbReference>
<evidence type="ECO:0008006" key="3">
    <source>
        <dbReference type="Google" id="ProtNLM"/>
    </source>
</evidence>
<gene>
    <name evidence="1" type="ORF">GCM10009843_05260</name>
</gene>
<keyword evidence="2" id="KW-1185">Reference proteome</keyword>
<proteinExistence type="predicted"/>
<sequence length="287" mass="32453">MLRTAVRLPRSEWTARAAAHEARVDALVAPHLERRRDGVQHPVHDFLFTYYSQRPAQLRRWHPGFGVALEDAAERADWKGYDEHGVSAAYVESQHQLLESTLALLTATAGRPANFGCFGLHEWAMVHRLADDETRHPDWPLRLGPDGTDQVVESHRIACSHFDAFRFFTPSARPLNVLQPGPADRPAYEQPACLHGNMDLYKHAFRLSPMVPSELVADCFELARDIRVMDMRASPYDLADLGFEPIRIETPEGKREYAAAQRGFAERAAPLRNRLAEECGRLLRSIG</sequence>
<protein>
    <recommendedName>
        <fullName evidence="3">3-methyladenine DNA glycosylase</fullName>
    </recommendedName>
</protein>
<evidence type="ECO:0000313" key="1">
    <source>
        <dbReference type="EMBL" id="GAA2115652.1"/>
    </source>
</evidence>
<evidence type="ECO:0000313" key="2">
    <source>
        <dbReference type="Proteomes" id="UP001500575"/>
    </source>
</evidence>
<reference evidence="2" key="1">
    <citation type="journal article" date="2019" name="Int. J. Syst. Evol. Microbiol.">
        <title>The Global Catalogue of Microorganisms (GCM) 10K type strain sequencing project: providing services to taxonomists for standard genome sequencing and annotation.</title>
        <authorList>
            <consortium name="The Broad Institute Genomics Platform"/>
            <consortium name="The Broad Institute Genome Sequencing Center for Infectious Disease"/>
            <person name="Wu L."/>
            <person name="Ma J."/>
        </authorList>
    </citation>
    <scope>NUCLEOTIDE SEQUENCE [LARGE SCALE GENOMIC DNA]</scope>
    <source>
        <strain evidence="2">JCM 16021</strain>
    </source>
</reference>
<organism evidence="1 2">
    <name type="scientific">Nocardioides bigeumensis</name>
    <dbReference type="NCBI Taxonomy" id="433657"/>
    <lineage>
        <taxon>Bacteria</taxon>
        <taxon>Bacillati</taxon>
        <taxon>Actinomycetota</taxon>
        <taxon>Actinomycetes</taxon>
        <taxon>Propionibacteriales</taxon>
        <taxon>Nocardioidaceae</taxon>
        <taxon>Nocardioides</taxon>
    </lineage>
</organism>